<protein>
    <submittedName>
        <fullName evidence="2">Uncharacterized protein</fullName>
    </submittedName>
</protein>
<dbReference type="EMBL" id="JAPZBU010000009">
    <property type="protein sequence ID" value="KAJ5388610.1"/>
    <property type="molecule type" value="Genomic_DNA"/>
</dbReference>
<dbReference type="AlphaFoldDB" id="A0A9X0B593"/>
<evidence type="ECO:0000256" key="1">
    <source>
        <dbReference type="SAM" id="Phobius"/>
    </source>
</evidence>
<dbReference type="Pfam" id="PF03659">
    <property type="entry name" value="Glyco_hydro_71"/>
    <property type="match status" value="1"/>
</dbReference>
<comment type="caution">
    <text evidence="2">The sequence shown here is derived from an EMBL/GenBank/DDBJ whole genome shotgun (WGS) entry which is preliminary data.</text>
</comment>
<evidence type="ECO:0000313" key="2">
    <source>
        <dbReference type="EMBL" id="KAJ5388610.1"/>
    </source>
</evidence>
<dbReference type="InterPro" id="IPR005197">
    <property type="entry name" value="Glyco_hydro_71"/>
</dbReference>
<dbReference type="Gene3D" id="3.20.20.80">
    <property type="entry name" value="Glycosidases"/>
    <property type="match status" value="1"/>
</dbReference>
<proteinExistence type="predicted"/>
<dbReference type="InterPro" id="IPR051130">
    <property type="entry name" value="Mito_struct-func_regulator"/>
</dbReference>
<dbReference type="CDD" id="cd11577">
    <property type="entry name" value="GH71"/>
    <property type="match status" value="1"/>
</dbReference>
<keyword evidence="1" id="KW-0472">Membrane</keyword>
<dbReference type="PANTHER" id="PTHR43173:SF33">
    <property type="entry name" value="ASCUS WALL ENDO-1,3-ALPHA-GLUCANASE-RELATED"/>
    <property type="match status" value="1"/>
</dbReference>
<keyword evidence="3" id="KW-1185">Reference proteome</keyword>
<keyword evidence="1" id="KW-1133">Transmembrane helix</keyword>
<keyword evidence="1" id="KW-0812">Transmembrane</keyword>
<accession>A0A9X0B593</accession>
<feature type="transmembrane region" description="Helical" evidence="1">
    <location>
        <begin position="511"/>
        <end position="531"/>
    </location>
</feature>
<reference evidence="2" key="1">
    <citation type="submission" date="2022-12" db="EMBL/GenBank/DDBJ databases">
        <authorList>
            <person name="Petersen C."/>
        </authorList>
    </citation>
    <scope>NUCLEOTIDE SEQUENCE</scope>
    <source>
        <strain evidence="2">IBT 29677</strain>
    </source>
</reference>
<gene>
    <name evidence="2" type="ORF">N7509_011151</name>
</gene>
<sequence length="532" mass="59416">MAYGVESNERSVANAFEAAESLDFHLIFSFDYAGNGSWPQAQVAGLLQNFSSSRAYYHYNDQPLTSTFEGSENAKEWIEIKSQTHCFFVPDWSSVGAKAALELGDGVADGLFSWEAWPSDGRMNTFGDASYLHHLKEAKKPYMMPVSPWFYTNMPHYDKNWAFHGDDLWYDRWMEVTYLEPEWVEIISWNDYGESHYIGPLNEKGYGVFTAGKAPYNYARNMPHDGWRLQLPFVIDLYKNGTASITEESLVVWYRVQPRDACSGGNTTGSVIKERANEKKEQEADTDIYLEDKIFFSALLASNASIKVTMDNSEKNAHWENEPDDGVGIYHGSYAYDPKYLGEPTITVSRDKKEVVRVKGRALTTSCPSGFVNYNAWVGSETSGKTIPAVSPELPLSKQVCIEGLGSSNFTELCEFTCKYGYCPIDTCYCTAMGSTKDKPKATKDKGTPRNGDDSYEGLCSFSCYYGFCPGKLCNPTETTLTESGSSSPTSSCNPRSSGCAHANEGSRMDLYFGFLSVQILFGVYLGINIWV</sequence>
<reference evidence="2" key="2">
    <citation type="journal article" date="2023" name="IMA Fungus">
        <title>Comparative genomic study of the Penicillium genus elucidates a diverse pangenome and 15 lateral gene transfer events.</title>
        <authorList>
            <person name="Petersen C."/>
            <person name="Sorensen T."/>
            <person name="Nielsen M.R."/>
            <person name="Sondergaard T.E."/>
            <person name="Sorensen J.L."/>
            <person name="Fitzpatrick D.A."/>
            <person name="Frisvad J.C."/>
            <person name="Nielsen K.L."/>
        </authorList>
    </citation>
    <scope>NUCLEOTIDE SEQUENCE</scope>
    <source>
        <strain evidence="2">IBT 29677</strain>
    </source>
</reference>
<dbReference type="OrthoDB" id="1046782at2759"/>
<dbReference type="Proteomes" id="UP001147747">
    <property type="component" value="Unassembled WGS sequence"/>
</dbReference>
<dbReference type="RefSeq" id="XP_056486408.1">
    <property type="nucleotide sequence ID" value="XM_056635788.1"/>
</dbReference>
<dbReference type="GeneID" id="81374768"/>
<evidence type="ECO:0000313" key="3">
    <source>
        <dbReference type="Proteomes" id="UP001147747"/>
    </source>
</evidence>
<dbReference type="PANTHER" id="PTHR43173">
    <property type="entry name" value="ABC1 FAMILY PROTEIN"/>
    <property type="match status" value="1"/>
</dbReference>
<dbReference type="GO" id="GO:0051118">
    <property type="term" value="F:glucan endo-1,3-alpha-glucosidase activity"/>
    <property type="evidence" value="ECO:0007669"/>
    <property type="project" value="InterPro"/>
</dbReference>
<organism evidence="2 3">
    <name type="scientific">Penicillium cosmopolitanum</name>
    <dbReference type="NCBI Taxonomy" id="1131564"/>
    <lineage>
        <taxon>Eukaryota</taxon>
        <taxon>Fungi</taxon>
        <taxon>Dikarya</taxon>
        <taxon>Ascomycota</taxon>
        <taxon>Pezizomycotina</taxon>
        <taxon>Eurotiomycetes</taxon>
        <taxon>Eurotiomycetidae</taxon>
        <taxon>Eurotiales</taxon>
        <taxon>Aspergillaceae</taxon>
        <taxon>Penicillium</taxon>
    </lineage>
</organism>
<name>A0A9X0B593_9EURO</name>